<evidence type="ECO:0000259" key="3">
    <source>
        <dbReference type="PROSITE" id="PS50943"/>
    </source>
</evidence>
<feature type="domain" description="HTH cro/C1-type" evidence="3">
    <location>
        <begin position="15"/>
        <end position="69"/>
    </location>
</feature>
<feature type="region of interest" description="Disordered" evidence="2">
    <location>
        <begin position="136"/>
        <end position="158"/>
    </location>
</feature>
<evidence type="ECO:0000256" key="1">
    <source>
        <dbReference type="ARBA" id="ARBA00023125"/>
    </source>
</evidence>
<accession>A0ABV2WGE3</accession>
<dbReference type="Pfam" id="PF01381">
    <property type="entry name" value="HTH_3"/>
    <property type="match status" value="2"/>
</dbReference>
<evidence type="ECO:0000256" key="2">
    <source>
        <dbReference type="SAM" id="MobiDB-lite"/>
    </source>
</evidence>
<dbReference type="PANTHER" id="PTHR46558:SF11">
    <property type="entry name" value="HTH-TYPE TRANSCRIPTIONAL REGULATOR XRE"/>
    <property type="match status" value="1"/>
</dbReference>
<dbReference type="Gene3D" id="1.10.260.40">
    <property type="entry name" value="lambda repressor-like DNA-binding domains"/>
    <property type="match status" value="2"/>
</dbReference>
<evidence type="ECO:0000313" key="5">
    <source>
        <dbReference type="Proteomes" id="UP001550378"/>
    </source>
</evidence>
<organism evidence="4 5">
    <name type="scientific">Streptomyces lavendulocolor</name>
    <dbReference type="NCBI Taxonomy" id="67316"/>
    <lineage>
        <taxon>Bacteria</taxon>
        <taxon>Bacillati</taxon>
        <taxon>Actinomycetota</taxon>
        <taxon>Actinomycetes</taxon>
        <taxon>Kitasatosporales</taxon>
        <taxon>Streptomycetaceae</taxon>
        <taxon>Streptomyces</taxon>
    </lineage>
</organism>
<dbReference type="Proteomes" id="UP001550378">
    <property type="component" value="Unassembled WGS sequence"/>
</dbReference>
<comment type="caution">
    <text evidence="4">The sequence shown here is derived from an EMBL/GenBank/DDBJ whole genome shotgun (WGS) entry which is preliminary data.</text>
</comment>
<sequence>MSPTSGMPSFRADVLLKQRQLAGLSCEQLAMLAGISPETVRRAEKGKSKPSARVTKALADALGRKVEDLAPPTAQLTLKQLRQTAGGTQKDVAARIGVSTQMVSRVENGVYGVKEPGRWAAAYGVSTTRWTEAWAAGREDRRRRIRAQPKKSGGGGTT</sequence>
<dbReference type="SMART" id="SM00530">
    <property type="entry name" value="HTH_XRE"/>
    <property type="match status" value="2"/>
</dbReference>
<keyword evidence="1" id="KW-0238">DNA-binding</keyword>
<proteinExistence type="predicted"/>
<name>A0ABV2WGE3_9ACTN</name>
<dbReference type="EMBL" id="JBEXZR010000058">
    <property type="protein sequence ID" value="MEU0712415.1"/>
    <property type="molecule type" value="Genomic_DNA"/>
</dbReference>
<dbReference type="PROSITE" id="PS50943">
    <property type="entry name" value="HTH_CROC1"/>
    <property type="match status" value="2"/>
</dbReference>
<keyword evidence="5" id="KW-1185">Reference proteome</keyword>
<dbReference type="InterPro" id="IPR010982">
    <property type="entry name" value="Lambda_DNA-bd_dom_sf"/>
</dbReference>
<protein>
    <submittedName>
        <fullName evidence="4">Helix-turn-helix transcriptional regulator</fullName>
    </submittedName>
</protein>
<dbReference type="RefSeq" id="WP_359656366.1">
    <property type="nucleotide sequence ID" value="NZ_JBEXZP010000128.1"/>
</dbReference>
<evidence type="ECO:0000313" key="4">
    <source>
        <dbReference type="EMBL" id="MEU0712415.1"/>
    </source>
</evidence>
<reference evidence="4 5" key="1">
    <citation type="submission" date="2024-06" db="EMBL/GenBank/DDBJ databases">
        <title>The Natural Products Discovery Center: Release of the First 8490 Sequenced Strains for Exploring Actinobacteria Biosynthetic Diversity.</title>
        <authorList>
            <person name="Kalkreuter E."/>
            <person name="Kautsar S.A."/>
            <person name="Yang D."/>
            <person name="Bader C.D."/>
            <person name="Teijaro C.N."/>
            <person name="Fluegel L."/>
            <person name="Davis C.M."/>
            <person name="Simpson J.R."/>
            <person name="Lauterbach L."/>
            <person name="Steele A.D."/>
            <person name="Gui C."/>
            <person name="Meng S."/>
            <person name="Li G."/>
            <person name="Viehrig K."/>
            <person name="Ye F."/>
            <person name="Su P."/>
            <person name="Kiefer A.F."/>
            <person name="Nichols A."/>
            <person name="Cepeda A.J."/>
            <person name="Yan W."/>
            <person name="Fan B."/>
            <person name="Jiang Y."/>
            <person name="Adhikari A."/>
            <person name="Zheng C.-J."/>
            <person name="Schuster L."/>
            <person name="Cowan T.M."/>
            <person name="Smanski M.J."/>
            <person name="Chevrette M.G."/>
            <person name="De Carvalho L.P.S."/>
            <person name="Shen B."/>
        </authorList>
    </citation>
    <scope>NUCLEOTIDE SEQUENCE [LARGE SCALE GENOMIC DNA]</scope>
    <source>
        <strain evidence="4 5">NPDC006337</strain>
    </source>
</reference>
<dbReference type="InterPro" id="IPR001387">
    <property type="entry name" value="Cro/C1-type_HTH"/>
</dbReference>
<dbReference type="PANTHER" id="PTHR46558">
    <property type="entry name" value="TRACRIPTIONAL REGULATORY PROTEIN-RELATED-RELATED"/>
    <property type="match status" value="1"/>
</dbReference>
<feature type="domain" description="HTH cro/C1-type" evidence="3">
    <location>
        <begin position="78"/>
        <end position="130"/>
    </location>
</feature>
<dbReference type="SUPFAM" id="SSF47413">
    <property type="entry name" value="lambda repressor-like DNA-binding domains"/>
    <property type="match status" value="2"/>
</dbReference>
<dbReference type="CDD" id="cd00093">
    <property type="entry name" value="HTH_XRE"/>
    <property type="match status" value="2"/>
</dbReference>
<gene>
    <name evidence="4" type="ORF">ABZ508_34205</name>
</gene>